<reference evidence="7 8" key="1">
    <citation type="submission" date="2023-01" db="EMBL/GenBank/DDBJ databases">
        <title>Novel diversity within Roseofilum (Cyanobacteria; Desertifilaceae) from marine benthic mats with descriptions of four novel species.</title>
        <authorList>
            <person name="Wang Y."/>
            <person name="Berthold D.E."/>
            <person name="Hu J."/>
            <person name="Lefler F.W."/>
            <person name="Laughinghouse H.D. IV."/>
        </authorList>
    </citation>
    <scope>NUCLEOTIDE SEQUENCE [LARGE SCALE GENOMIC DNA]</scope>
    <source>
        <strain evidence="7 8">BLCC-M91</strain>
    </source>
</reference>
<keyword evidence="3" id="KW-0998">Cell outer membrane</keyword>
<sequence length="535" mass="60138">MISINDGAIGSPIPGAIALEPDSPLEQPPEPERLPLPQTESGELPTQITVKRFEVIGSTVFSATELAALTAPFINRPLSLGELFQVSAEITQAYQDRGYINSGAFIPPQELVGDVAIVEVVEGEIESIEVTGNRLLRSAYIRDRLAIAAQKPFNVNRLLQGLQLLQRNPLIDSLSSELSSSAQPGLSRLRVEITESDSLQGRIIADNSRSPSVGSFRRGLGFTEGNLLGWGDRFSFDYYQSDGSHSVEVSYSFPVNPRNGTLEFAYGRTSSEIIEDPLNALDLETTSRYYEVGFRQPILQTPREELAIGVTLERQESETFFGDRAFPFFVGSGDREHTRVTTLRLFQEWIKRHPKEVLFLRSQFSFGLDLLGVTQNPDPIPDNHFFAWRLQGQWSKLWGEENLLLWRTDLQLATNPLLPLEAFRLGGFDSVRGYRQDGVLTDSGWFSSLELRFPLVDIPQSDAQLQFTPFWDYGIGWNFSGQDSQVLSSLGIGLRWEQEDFTAGLQWAMALTERPIDRGTWQDNGFSFFIFYQPF</sequence>
<dbReference type="InterPro" id="IPR013686">
    <property type="entry name" value="Polypept-transport_assoc_ShlB"/>
</dbReference>
<feature type="domain" description="Haemolysin activator HlyB C-terminal" evidence="5">
    <location>
        <begin position="185"/>
        <end position="495"/>
    </location>
</feature>
<evidence type="ECO:0000259" key="5">
    <source>
        <dbReference type="Pfam" id="PF03865"/>
    </source>
</evidence>
<evidence type="ECO:0000259" key="6">
    <source>
        <dbReference type="Pfam" id="PF08479"/>
    </source>
</evidence>
<dbReference type="Gene3D" id="2.40.160.50">
    <property type="entry name" value="membrane protein fhac: a member of the omp85/tpsb transporter family"/>
    <property type="match status" value="1"/>
</dbReference>
<evidence type="ECO:0000256" key="1">
    <source>
        <dbReference type="ARBA" id="ARBA00022452"/>
    </source>
</evidence>
<name>A0ABT7BG86_9CYAN</name>
<feature type="region of interest" description="Disordered" evidence="4">
    <location>
        <begin position="13"/>
        <end position="40"/>
    </location>
</feature>
<feature type="domain" description="Polypeptide-transport-associated ShlB-type" evidence="6">
    <location>
        <begin position="49"/>
        <end position="123"/>
    </location>
</feature>
<keyword evidence="8" id="KW-1185">Reference proteome</keyword>
<organism evidence="7 8">
    <name type="scientific">Roseofilum halophilum BLCC-M91</name>
    <dbReference type="NCBI Taxonomy" id="3022259"/>
    <lineage>
        <taxon>Bacteria</taxon>
        <taxon>Bacillati</taxon>
        <taxon>Cyanobacteriota</taxon>
        <taxon>Cyanophyceae</taxon>
        <taxon>Desertifilales</taxon>
        <taxon>Desertifilaceae</taxon>
        <taxon>Roseofilum</taxon>
        <taxon>Roseofilum halophilum</taxon>
    </lineage>
</organism>
<gene>
    <name evidence="7" type="ORF">PJF56_04820</name>
</gene>
<dbReference type="PANTHER" id="PTHR34597">
    <property type="entry name" value="SLR1661 PROTEIN"/>
    <property type="match status" value="1"/>
</dbReference>
<keyword evidence="1" id="KW-1134">Transmembrane beta strand</keyword>
<proteinExistence type="predicted"/>
<dbReference type="Gene3D" id="3.10.20.310">
    <property type="entry name" value="membrane protein fhac"/>
    <property type="match status" value="1"/>
</dbReference>
<dbReference type="InterPro" id="IPR005565">
    <property type="entry name" value="Hemolysn_activator_HlyB_C"/>
</dbReference>
<evidence type="ECO:0000256" key="4">
    <source>
        <dbReference type="SAM" id="MobiDB-lite"/>
    </source>
</evidence>
<dbReference type="Proteomes" id="UP001231370">
    <property type="component" value="Unassembled WGS sequence"/>
</dbReference>
<dbReference type="Pfam" id="PF03865">
    <property type="entry name" value="ShlB"/>
    <property type="match status" value="1"/>
</dbReference>
<dbReference type="EMBL" id="JAQPOK010000036">
    <property type="protein sequence ID" value="MDJ1178181.1"/>
    <property type="molecule type" value="Genomic_DNA"/>
</dbReference>
<protein>
    <submittedName>
        <fullName evidence="7">ShlB/FhaC/HecB family hemolysin secretion/activation protein</fullName>
    </submittedName>
</protein>
<evidence type="ECO:0000313" key="7">
    <source>
        <dbReference type="EMBL" id="MDJ1178181.1"/>
    </source>
</evidence>
<dbReference type="PANTHER" id="PTHR34597:SF3">
    <property type="entry name" value="OUTER MEMBRANE TRANSPORTER CDIB"/>
    <property type="match status" value="1"/>
</dbReference>
<dbReference type="Pfam" id="PF08479">
    <property type="entry name" value="POTRA_2"/>
    <property type="match status" value="1"/>
</dbReference>
<evidence type="ECO:0000256" key="3">
    <source>
        <dbReference type="ARBA" id="ARBA00023237"/>
    </source>
</evidence>
<keyword evidence="2" id="KW-0812">Transmembrane</keyword>
<comment type="caution">
    <text evidence="7">The sequence shown here is derived from an EMBL/GenBank/DDBJ whole genome shotgun (WGS) entry which is preliminary data.</text>
</comment>
<dbReference type="InterPro" id="IPR051544">
    <property type="entry name" value="TPS_OM_transporter"/>
</dbReference>
<evidence type="ECO:0000313" key="8">
    <source>
        <dbReference type="Proteomes" id="UP001231370"/>
    </source>
</evidence>
<evidence type="ECO:0000256" key="2">
    <source>
        <dbReference type="ARBA" id="ARBA00022692"/>
    </source>
</evidence>
<accession>A0ABT7BG86</accession>
<dbReference type="RefSeq" id="WP_283761503.1">
    <property type="nucleotide sequence ID" value="NZ_JAQPOK010000036.1"/>
</dbReference>
<keyword evidence="1" id="KW-0472">Membrane</keyword>